<name>A0A7R9CU71_TIMCR</name>
<sequence>MPGDRAGPTPNMTEKFIVGEMFKADVVKQLEGDRLLAQSVQASMEAKLQEITVEKSRAQETLQKSSALEGELEILRAAQEAAKTETLTLASRMDYVTNEKIVLESELQDLLSQKEDLDVRLRESEDKYRELLRTKNELENKLYRLLGTCLSGAEAIVQKSIEDVDNPALSAVKCSPDYFRSLTEPVLKLLDEVDSSFHDFNSSSSTIEPLVRSVGQMAHSLANYLIHGKATSNISPDIEFGESIEEVCKLVGSGAVTLLRNMKDKSKAADVLGNVAAAKARSG</sequence>
<evidence type="ECO:0000256" key="1">
    <source>
        <dbReference type="SAM" id="Coils"/>
    </source>
</evidence>
<proteinExistence type="predicted"/>
<dbReference type="GO" id="GO:0032051">
    <property type="term" value="F:clathrin light chain binding"/>
    <property type="evidence" value="ECO:0007669"/>
    <property type="project" value="TreeGrafter"/>
</dbReference>
<dbReference type="AlphaFoldDB" id="A0A7R9CU71"/>
<evidence type="ECO:0000313" key="2">
    <source>
        <dbReference type="EMBL" id="CAD7402522.1"/>
    </source>
</evidence>
<dbReference type="GO" id="GO:0007015">
    <property type="term" value="P:actin filament organization"/>
    <property type="evidence" value="ECO:0007669"/>
    <property type="project" value="TreeGrafter"/>
</dbReference>
<organism evidence="2">
    <name type="scientific">Timema cristinae</name>
    <name type="common">Walking stick</name>
    <dbReference type="NCBI Taxonomy" id="61476"/>
    <lineage>
        <taxon>Eukaryota</taxon>
        <taxon>Metazoa</taxon>
        <taxon>Ecdysozoa</taxon>
        <taxon>Arthropoda</taxon>
        <taxon>Hexapoda</taxon>
        <taxon>Insecta</taxon>
        <taxon>Pterygota</taxon>
        <taxon>Neoptera</taxon>
        <taxon>Polyneoptera</taxon>
        <taxon>Phasmatodea</taxon>
        <taxon>Timematodea</taxon>
        <taxon>Timematoidea</taxon>
        <taxon>Timematidae</taxon>
        <taxon>Timema</taxon>
    </lineage>
</organism>
<dbReference type="GO" id="GO:0035615">
    <property type="term" value="F:clathrin adaptor activity"/>
    <property type="evidence" value="ECO:0007669"/>
    <property type="project" value="TreeGrafter"/>
</dbReference>
<dbReference type="PANTHER" id="PTHR10407">
    <property type="entry name" value="HUNTINGTIN INTERACTING PROTEIN 1"/>
    <property type="match status" value="1"/>
</dbReference>
<feature type="coiled-coil region" evidence="1">
    <location>
        <begin position="100"/>
        <end position="141"/>
    </location>
</feature>
<dbReference type="GO" id="GO:0030864">
    <property type="term" value="C:cortical actin cytoskeleton"/>
    <property type="evidence" value="ECO:0007669"/>
    <property type="project" value="TreeGrafter"/>
</dbReference>
<dbReference type="GO" id="GO:0006897">
    <property type="term" value="P:endocytosis"/>
    <property type="evidence" value="ECO:0007669"/>
    <property type="project" value="InterPro"/>
</dbReference>
<dbReference type="GO" id="GO:0048268">
    <property type="term" value="P:clathrin coat assembly"/>
    <property type="evidence" value="ECO:0007669"/>
    <property type="project" value="TreeGrafter"/>
</dbReference>
<reference evidence="2" key="1">
    <citation type="submission" date="2020-11" db="EMBL/GenBank/DDBJ databases">
        <authorList>
            <person name="Tran Van P."/>
        </authorList>
    </citation>
    <scope>NUCLEOTIDE SEQUENCE</scope>
</reference>
<dbReference type="GO" id="GO:0043325">
    <property type="term" value="F:phosphatidylinositol-3,4-bisphosphate binding"/>
    <property type="evidence" value="ECO:0007669"/>
    <property type="project" value="TreeGrafter"/>
</dbReference>
<dbReference type="PANTHER" id="PTHR10407:SF15">
    <property type="entry name" value="HUNTINGTIN INTERACTING PROTEIN 1"/>
    <property type="match status" value="1"/>
</dbReference>
<dbReference type="GO" id="GO:0030136">
    <property type="term" value="C:clathrin-coated vesicle"/>
    <property type="evidence" value="ECO:0007669"/>
    <property type="project" value="TreeGrafter"/>
</dbReference>
<dbReference type="GO" id="GO:0051015">
    <property type="term" value="F:actin filament binding"/>
    <property type="evidence" value="ECO:0007669"/>
    <property type="project" value="TreeGrafter"/>
</dbReference>
<dbReference type="InterPro" id="IPR030224">
    <property type="entry name" value="Sla2_fam"/>
</dbReference>
<protein>
    <submittedName>
        <fullName evidence="2">Uncharacterized protein</fullName>
    </submittedName>
</protein>
<keyword evidence="1" id="KW-0175">Coiled coil</keyword>
<dbReference type="GO" id="GO:0080025">
    <property type="term" value="F:phosphatidylinositol-3,5-bisphosphate binding"/>
    <property type="evidence" value="ECO:0007669"/>
    <property type="project" value="TreeGrafter"/>
</dbReference>
<gene>
    <name evidence="2" type="ORF">TCEB3V08_LOCUS6529</name>
</gene>
<dbReference type="EMBL" id="OC318566">
    <property type="protein sequence ID" value="CAD7402522.1"/>
    <property type="molecule type" value="Genomic_DNA"/>
</dbReference>
<accession>A0A7R9CU71</accession>